<dbReference type="Proteomes" id="UP001164539">
    <property type="component" value="Chromosome 10"/>
</dbReference>
<dbReference type="EMBL" id="CM051403">
    <property type="protein sequence ID" value="KAJ4708355.1"/>
    <property type="molecule type" value="Genomic_DNA"/>
</dbReference>
<name>A0ACC1XAN4_MELAZ</name>
<reference evidence="1 2" key="1">
    <citation type="journal article" date="2023" name="Science">
        <title>Complex scaffold remodeling in plant triterpene biosynthesis.</title>
        <authorList>
            <person name="De La Pena R."/>
            <person name="Hodgson H."/>
            <person name="Liu J.C."/>
            <person name="Stephenson M.J."/>
            <person name="Martin A.C."/>
            <person name="Owen C."/>
            <person name="Harkess A."/>
            <person name="Leebens-Mack J."/>
            <person name="Jimenez L.E."/>
            <person name="Osbourn A."/>
            <person name="Sattely E.S."/>
        </authorList>
    </citation>
    <scope>NUCLEOTIDE SEQUENCE [LARGE SCALE GENOMIC DNA]</scope>
    <source>
        <strain evidence="2">cv. JPN11</strain>
        <tissue evidence="1">Leaf</tissue>
    </source>
</reference>
<sequence>MISLIGVLSIGITRNCSFGFDLRRKFYMMPGMSVLSIPFEGIYTESDEKGGEQFLCMLRNSTLPYNKWTNDPLNLAKGYWSNYDNKPPLLQDDQILLVLRSISGEYFRVVPNWKFKNVSLYAGKLGPFQPGKEIKAADWRYSNVRLVMEHINCEQGTYQNNLGLGGCNSQISLYFPRAYSIKQRSMIYGSISSINDEKESFLPIIFDAMVRPGLLKDNYIKFLAVASHLSVVLMRFCSKWKESEYFKAHPYGLDQLHPSVKMLGNLANFHLLVVLLLTAKLFQKVSRSRKRLHACGTTMKHVPSDKLVLLVILTFHSIGFLLLLVLDNILINPKNDGCKIGYILMLGVWMVKLEEYVGLVQDFFLLPQIIANFLWHNHVKSLSRRYYIGLASVRLLYVSMIASEILS</sequence>
<proteinExistence type="predicted"/>
<protein>
    <submittedName>
        <fullName evidence="1">DUF2921 family protein</fullName>
    </submittedName>
</protein>
<comment type="caution">
    <text evidence="1">The sequence shown here is derived from an EMBL/GenBank/DDBJ whole genome shotgun (WGS) entry which is preliminary data.</text>
</comment>
<keyword evidence="2" id="KW-1185">Reference proteome</keyword>
<accession>A0ACC1XAN4</accession>
<gene>
    <name evidence="1" type="ORF">OWV82_018313</name>
</gene>
<evidence type="ECO:0000313" key="1">
    <source>
        <dbReference type="EMBL" id="KAJ4708355.1"/>
    </source>
</evidence>
<evidence type="ECO:0000313" key="2">
    <source>
        <dbReference type="Proteomes" id="UP001164539"/>
    </source>
</evidence>
<organism evidence="1 2">
    <name type="scientific">Melia azedarach</name>
    <name type="common">Chinaberry tree</name>
    <dbReference type="NCBI Taxonomy" id="155640"/>
    <lineage>
        <taxon>Eukaryota</taxon>
        <taxon>Viridiplantae</taxon>
        <taxon>Streptophyta</taxon>
        <taxon>Embryophyta</taxon>
        <taxon>Tracheophyta</taxon>
        <taxon>Spermatophyta</taxon>
        <taxon>Magnoliopsida</taxon>
        <taxon>eudicotyledons</taxon>
        <taxon>Gunneridae</taxon>
        <taxon>Pentapetalae</taxon>
        <taxon>rosids</taxon>
        <taxon>malvids</taxon>
        <taxon>Sapindales</taxon>
        <taxon>Meliaceae</taxon>
        <taxon>Melia</taxon>
    </lineage>
</organism>